<feature type="compositionally biased region" description="Basic and acidic residues" evidence="2">
    <location>
        <begin position="249"/>
        <end position="259"/>
    </location>
</feature>
<evidence type="ECO:0000259" key="3">
    <source>
        <dbReference type="PROSITE" id="PS50033"/>
    </source>
</evidence>
<feature type="compositionally biased region" description="Polar residues" evidence="2">
    <location>
        <begin position="506"/>
        <end position="517"/>
    </location>
</feature>
<feature type="compositionally biased region" description="Polar residues" evidence="2">
    <location>
        <begin position="147"/>
        <end position="162"/>
    </location>
</feature>
<feature type="compositionally biased region" description="Basic and acidic residues" evidence="2">
    <location>
        <begin position="494"/>
        <end position="505"/>
    </location>
</feature>
<dbReference type="PROSITE" id="PS50053">
    <property type="entry name" value="UBIQUITIN_2"/>
    <property type="match status" value="1"/>
</dbReference>
<feature type="region of interest" description="Disordered" evidence="2">
    <location>
        <begin position="428"/>
        <end position="524"/>
    </location>
</feature>
<protein>
    <recommendedName>
        <fullName evidence="7">UBX domain-containing protein</fullName>
    </recommendedName>
</protein>
<gene>
    <name evidence="5" type="ORF">LIER_00870</name>
</gene>
<feature type="compositionally biased region" description="Polar residues" evidence="2">
    <location>
        <begin position="428"/>
        <end position="451"/>
    </location>
</feature>
<evidence type="ECO:0000313" key="6">
    <source>
        <dbReference type="Proteomes" id="UP001454036"/>
    </source>
</evidence>
<dbReference type="Proteomes" id="UP001454036">
    <property type="component" value="Unassembled WGS sequence"/>
</dbReference>
<dbReference type="InterPro" id="IPR001012">
    <property type="entry name" value="UBX_dom"/>
</dbReference>
<name>A0AAV3NJF2_LITER</name>
<feature type="compositionally biased region" description="Basic and acidic residues" evidence="2">
    <location>
        <begin position="224"/>
        <end position="243"/>
    </location>
</feature>
<dbReference type="PANTHER" id="PTHR47770:SF1">
    <property type="entry name" value="PLANT UBX DOMAIN-CONTAINING PROTEIN 11"/>
    <property type="match status" value="1"/>
</dbReference>
<accession>A0AAV3NJF2</accession>
<feature type="compositionally biased region" description="Polar residues" evidence="2">
    <location>
        <begin position="462"/>
        <end position="492"/>
    </location>
</feature>
<sequence length="524" mass="56622">MEHSLSSLAFKGTIVEAITEAKQQKKLFVVYNSGDNSESERLETSTWNNVNVAEAVSKYCVLLHISEGSTDAANFSAIYPQLPAPCITVIGYNGVQVLQNEGYVTADFLASNLEKAWFSLQIQESAAAFLVDAIASKKEAASGISNKASLEQGSSSTNQASPPSDRGILCSDSMSPEATEVIMKDDECVIEDQNSTICNEPSPSSDLPENTKAKLIDGYASMTKKSEESSKMESADLKNRDGECVGVKDNPESSNHDNVAKNASFQETDKEAQESTEFDKDENEGVEKASDFNLPNKSNDVLLNIRLPDGSSLQVKLPMVDTLEMVKNYVDNNRPTGFGAYDLAIPYPRHVFSDQDLCKQLSELGLSNRQALVVVLRRPTNSHPKGVSSRAASNYAGSSSASNEGKWALLKRMLSYVNPLSYLAGAPSSTNSGQETQSGMLQYGPNSSLQGDTRGAGRPGSVPSNEQASTSGTSSNKKPRQPSSNQFGSNIHTLKRDEDDQRFSDRNTFWNGNSTQFGGDDNGK</sequence>
<dbReference type="PANTHER" id="PTHR47770">
    <property type="entry name" value="PLANT UBX DOMAIN-CONTAINING PROTEIN 11"/>
    <property type="match status" value="1"/>
</dbReference>
<dbReference type="SUPFAM" id="SSF54236">
    <property type="entry name" value="Ubiquitin-like"/>
    <property type="match status" value="1"/>
</dbReference>
<dbReference type="SUPFAM" id="SSF52833">
    <property type="entry name" value="Thioredoxin-like"/>
    <property type="match status" value="1"/>
</dbReference>
<dbReference type="CDD" id="cd01767">
    <property type="entry name" value="UBX"/>
    <property type="match status" value="1"/>
</dbReference>
<dbReference type="PROSITE" id="PS50033">
    <property type="entry name" value="UBX"/>
    <property type="match status" value="1"/>
</dbReference>
<dbReference type="InterPro" id="IPR000626">
    <property type="entry name" value="Ubiquitin-like_dom"/>
</dbReference>
<organism evidence="5 6">
    <name type="scientific">Lithospermum erythrorhizon</name>
    <name type="common">Purple gromwell</name>
    <name type="synonym">Lithospermum officinale var. erythrorhizon</name>
    <dbReference type="NCBI Taxonomy" id="34254"/>
    <lineage>
        <taxon>Eukaryota</taxon>
        <taxon>Viridiplantae</taxon>
        <taxon>Streptophyta</taxon>
        <taxon>Embryophyta</taxon>
        <taxon>Tracheophyta</taxon>
        <taxon>Spermatophyta</taxon>
        <taxon>Magnoliopsida</taxon>
        <taxon>eudicotyledons</taxon>
        <taxon>Gunneridae</taxon>
        <taxon>Pentapetalae</taxon>
        <taxon>asterids</taxon>
        <taxon>lamiids</taxon>
        <taxon>Boraginales</taxon>
        <taxon>Boraginaceae</taxon>
        <taxon>Boraginoideae</taxon>
        <taxon>Lithospermeae</taxon>
        <taxon>Lithospermum</taxon>
    </lineage>
</organism>
<dbReference type="Gene3D" id="3.40.30.10">
    <property type="entry name" value="Glutaredoxin"/>
    <property type="match status" value="1"/>
</dbReference>
<feature type="region of interest" description="Disordered" evidence="2">
    <location>
        <begin position="380"/>
        <end position="401"/>
    </location>
</feature>
<dbReference type="Pfam" id="PF00789">
    <property type="entry name" value="UBX"/>
    <property type="match status" value="1"/>
</dbReference>
<keyword evidence="6" id="KW-1185">Reference proteome</keyword>
<feature type="domain" description="UBX" evidence="3">
    <location>
        <begin position="296"/>
        <end position="374"/>
    </location>
</feature>
<proteinExistence type="predicted"/>
<keyword evidence="1" id="KW-0833">Ubl conjugation pathway</keyword>
<feature type="region of interest" description="Disordered" evidence="2">
    <location>
        <begin position="222"/>
        <end position="293"/>
    </location>
</feature>
<evidence type="ECO:0000313" key="5">
    <source>
        <dbReference type="EMBL" id="GAA0139294.1"/>
    </source>
</evidence>
<dbReference type="SMART" id="SM00166">
    <property type="entry name" value="UBX"/>
    <property type="match status" value="1"/>
</dbReference>
<evidence type="ECO:0000259" key="4">
    <source>
        <dbReference type="PROSITE" id="PS50053"/>
    </source>
</evidence>
<dbReference type="Pfam" id="PF23187">
    <property type="entry name" value="UBX7_N"/>
    <property type="match status" value="1"/>
</dbReference>
<feature type="domain" description="Ubiquitin-like" evidence="4">
    <location>
        <begin position="301"/>
        <end position="381"/>
    </location>
</feature>
<feature type="compositionally biased region" description="Low complexity" evidence="2">
    <location>
        <begin position="388"/>
        <end position="401"/>
    </location>
</feature>
<comment type="caution">
    <text evidence="5">The sequence shown here is derived from an EMBL/GenBank/DDBJ whole genome shotgun (WGS) entry which is preliminary data.</text>
</comment>
<dbReference type="AlphaFoldDB" id="A0AAV3NJF2"/>
<dbReference type="EMBL" id="BAABME010000077">
    <property type="protein sequence ID" value="GAA0139294.1"/>
    <property type="molecule type" value="Genomic_DNA"/>
</dbReference>
<dbReference type="InterPro" id="IPR029071">
    <property type="entry name" value="Ubiquitin-like_domsf"/>
</dbReference>
<feature type="region of interest" description="Disordered" evidence="2">
    <location>
        <begin position="147"/>
        <end position="172"/>
    </location>
</feature>
<reference evidence="5 6" key="1">
    <citation type="submission" date="2024-01" db="EMBL/GenBank/DDBJ databases">
        <title>The complete chloroplast genome sequence of Lithospermum erythrorhizon: insights into the phylogenetic relationship among Boraginaceae species and the maternal lineages of purple gromwells.</title>
        <authorList>
            <person name="Okada T."/>
            <person name="Watanabe K."/>
        </authorList>
    </citation>
    <scope>NUCLEOTIDE SEQUENCE [LARGE SCALE GENOMIC DNA]</scope>
</reference>
<dbReference type="InterPro" id="IPR036249">
    <property type="entry name" value="Thioredoxin-like_sf"/>
</dbReference>
<dbReference type="Gene3D" id="3.10.20.90">
    <property type="entry name" value="Phosphatidylinositol 3-kinase Catalytic Subunit, Chain A, domain 1"/>
    <property type="match status" value="1"/>
</dbReference>
<evidence type="ECO:0008006" key="7">
    <source>
        <dbReference type="Google" id="ProtNLM"/>
    </source>
</evidence>
<evidence type="ECO:0000256" key="1">
    <source>
        <dbReference type="ARBA" id="ARBA00022786"/>
    </source>
</evidence>
<evidence type="ECO:0000256" key="2">
    <source>
        <dbReference type="SAM" id="MobiDB-lite"/>
    </source>
</evidence>